<dbReference type="STRING" id="1685378.AVO44_18425"/>
<organism evidence="1 2">
    <name type="scientific">Ruegeria profundi</name>
    <dbReference type="NCBI Taxonomy" id="1685378"/>
    <lineage>
        <taxon>Bacteria</taxon>
        <taxon>Pseudomonadati</taxon>
        <taxon>Pseudomonadota</taxon>
        <taxon>Alphaproteobacteria</taxon>
        <taxon>Rhodobacterales</taxon>
        <taxon>Roseobacteraceae</taxon>
        <taxon>Ruegeria</taxon>
    </lineage>
</organism>
<keyword evidence="2" id="KW-1185">Reference proteome</keyword>
<accession>A0A0X3TN37</accession>
<proteinExistence type="predicted"/>
<name>A0A0X3TN37_9RHOB</name>
<dbReference type="EMBL" id="LQBP01000012">
    <property type="protein sequence ID" value="KUJ77182.1"/>
    <property type="molecule type" value="Genomic_DNA"/>
</dbReference>
<reference evidence="2" key="1">
    <citation type="submission" date="2015-12" db="EMBL/GenBank/DDBJ databases">
        <authorList>
            <person name="Zhang G."/>
            <person name="Stingl U."/>
        </authorList>
    </citation>
    <scope>NUCLEOTIDE SEQUENCE [LARGE SCALE GENOMIC DNA]</scope>
    <source>
        <strain evidence="2">ZGT108</strain>
    </source>
</reference>
<sequence>MRCVSFGDLSFHNHINLRILAKKAPCPEQKGSVDKTLTPTVKHPAKSQVLNPTYNVCKQRLRQIIDARWPRVLFICRRQGAYGAG</sequence>
<evidence type="ECO:0000313" key="1">
    <source>
        <dbReference type="EMBL" id="KUJ77182.1"/>
    </source>
</evidence>
<comment type="caution">
    <text evidence="1">The sequence shown here is derived from an EMBL/GenBank/DDBJ whole genome shotgun (WGS) entry which is preliminary data.</text>
</comment>
<protein>
    <submittedName>
        <fullName evidence="1">Uncharacterized protein</fullName>
    </submittedName>
</protein>
<gene>
    <name evidence="1" type="ORF">AVO44_18425</name>
</gene>
<dbReference type="AlphaFoldDB" id="A0A0X3TN37"/>
<evidence type="ECO:0000313" key="2">
    <source>
        <dbReference type="Proteomes" id="UP000053690"/>
    </source>
</evidence>
<dbReference type="Proteomes" id="UP000053690">
    <property type="component" value="Unassembled WGS sequence"/>
</dbReference>